<dbReference type="InterPro" id="IPR036691">
    <property type="entry name" value="Endo/exonu/phosph_ase_sf"/>
</dbReference>
<evidence type="ECO:0000313" key="3">
    <source>
        <dbReference type="Proteomes" id="UP000515928"/>
    </source>
</evidence>
<dbReference type="PANTHER" id="PTHR12121:SF36">
    <property type="entry name" value="ENDONUCLEASE_EXONUCLEASE_PHOSPHATASE DOMAIN-CONTAINING PROTEIN"/>
    <property type="match status" value="1"/>
</dbReference>
<evidence type="ECO:0000259" key="1">
    <source>
        <dbReference type="Pfam" id="PF03372"/>
    </source>
</evidence>
<keyword evidence="2" id="KW-0540">Nuclease</keyword>
<accession>A0A7G9S0S5</accession>
<keyword evidence="2" id="KW-0269">Exonuclease</keyword>
<dbReference type="GO" id="GO:0004519">
    <property type="term" value="F:endonuclease activity"/>
    <property type="evidence" value="ECO:0007669"/>
    <property type="project" value="UniProtKB-KW"/>
</dbReference>
<keyword evidence="2" id="KW-0378">Hydrolase</keyword>
<dbReference type="InterPro" id="IPR005135">
    <property type="entry name" value="Endo/exonuclease/phosphatase"/>
</dbReference>
<dbReference type="Proteomes" id="UP000515928">
    <property type="component" value="Chromosome"/>
</dbReference>
<dbReference type="Gene3D" id="3.60.10.10">
    <property type="entry name" value="Endonuclease/exonuclease/phosphatase"/>
    <property type="match status" value="1"/>
</dbReference>
<dbReference type="InterPro" id="IPR050410">
    <property type="entry name" value="CCR4/nocturin_mRNA_transcr"/>
</dbReference>
<keyword evidence="3" id="KW-1185">Reference proteome</keyword>
<gene>
    <name evidence="2" type="ORF">H9L01_03555</name>
</gene>
<reference evidence="2 3" key="1">
    <citation type="submission" date="2020-08" db="EMBL/GenBank/DDBJ databases">
        <title>Genome sequence of Erysipelothrix inopinata DSM 15511T.</title>
        <authorList>
            <person name="Hyun D.-W."/>
            <person name="Bae J.-W."/>
        </authorList>
    </citation>
    <scope>NUCLEOTIDE SEQUENCE [LARGE SCALE GENOMIC DNA]</scope>
    <source>
        <strain evidence="2 3">DSM 15511</strain>
    </source>
</reference>
<evidence type="ECO:0000313" key="2">
    <source>
        <dbReference type="EMBL" id="QNN61450.1"/>
    </source>
</evidence>
<dbReference type="GO" id="GO:0000175">
    <property type="term" value="F:3'-5'-RNA exonuclease activity"/>
    <property type="evidence" value="ECO:0007669"/>
    <property type="project" value="TreeGrafter"/>
</dbReference>
<dbReference type="Pfam" id="PF03372">
    <property type="entry name" value="Exo_endo_phos"/>
    <property type="match status" value="1"/>
</dbReference>
<organism evidence="2 3">
    <name type="scientific">Erysipelothrix inopinata</name>
    <dbReference type="NCBI Taxonomy" id="225084"/>
    <lineage>
        <taxon>Bacteria</taxon>
        <taxon>Bacillati</taxon>
        <taxon>Bacillota</taxon>
        <taxon>Erysipelotrichia</taxon>
        <taxon>Erysipelotrichales</taxon>
        <taxon>Erysipelotrichaceae</taxon>
        <taxon>Erysipelothrix</taxon>
    </lineage>
</organism>
<name>A0A7G9S0S5_9FIRM</name>
<dbReference type="EMBL" id="CP060715">
    <property type="protein sequence ID" value="QNN61450.1"/>
    <property type="molecule type" value="Genomic_DNA"/>
</dbReference>
<sequence>MRIKVGTYNIRFENEEDGPDQWKYRKKELLKQIERNGFDVIGLQEVVSNQFKDLKKLKKYQAVGKSRDGEGHEEYNPILYRKDKFKCVQQATLWLSKTPFKVSKDWNSACYRICTWVLLECLETQERFVFMNAHIDHESLEAQINQVKILEEITDVEYPIILVGDFNVEKENKILRPLHNRFNYIKPIQNHGTFNDFRLDPENDELEHIDHIFVSKDIDCDSLTICTEKTRKGRYLSDHFLLTTEANIPHTVSKIV</sequence>
<dbReference type="AlphaFoldDB" id="A0A7G9S0S5"/>
<dbReference type="SUPFAM" id="SSF56219">
    <property type="entry name" value="DNase I-like"/>
    <property type="match status" value="1"/>
</dbReference>
<proteinExistence type="predicted"/>
<dbReference type="CDD" id="cd09083">
    <property type="entry name" value="EEP-1"/>
    <property type="match status" value="1"/>
</dbReference>
<dbReference type="RefSeq" id="WP_187534651.1">
    <property type="nucleotide sequence ID" value="NZ_CBCSHU010000028.1"/>
</dbReference>
<keyword evidence="2" id="KW-0255">Endonuclease</keyword>
<dbReference type="PANTHER" id="PTHR12121">
    <property type="entry name" value="CARBON CATABOLITE REPRESSOR PROTEIN 4"/>
    <property type="match status" value="1"/>
</dbReference>
<protein>
    <submittedName>
        <fullName evidence="2">Endonuclease/exonuclease/phosphatase family protein</fullName>
    </submittedName>
</protein>
<feature type="domain" description="Endonuclease/exonuclease/phosphatase" evidence="1">
    <location>
        <begin position="6"/>
        <end position="239"/>
    </location>
</feature>
<dbReference type="KEGG" id="eio:H9L01_03555"/>